<dbReference type="HAMAP" id="MF_01925">
    <property type="entry name" value="P5C_reductase"/>
    <property type="match status" value="1"/>
</dbReference>
<dbReference type="SUPFAM" id="SSF48179">
    <property type="entry name" value="6-phosphogluconate dehydrogenase C-terminal domain-like"/>
    <property type="match status" value="1"/>
</dbReference>
<dbReference type="InterPro" id="IPR029036">
    <property type="entry name" value="P5CR_dimer"/>
</dbReference>
<evidence type="ECO:0000259" key="6">
    <source>
        <dbReference type="Pfam" id="PF03807"/>
    </source>
</evidence>
<evidence type="ECO:0000256" key="4">
    <source>
        <dbReference type="HAMAP-Rule" id="MF_01925"/>
    </source>
</evidence>
<dbReference type="Pfam" id="PF14748">
    <property type="entry name" value="P5CR_dimer"/>
    <property type="match status" value="1"/>
</dbReference>
<dbReference type="PANTHER" id="PTHR11645:SF0">
    <property type="entry name" value="PYRROLINE-5-CARBOXYLATE REDUCTASE 3"/>
    <property type="match status" value="1"/>
</dbReference>
<dbReference type="Gene3D" id="1.10.3730.10">
    <property type="entry name" value="ProC C-terminal domain-like"/>
    <property type="match status" value="1"/>
</dbReference>
<organism evidence="8 9">
    <name type="scientific">Enterovirga rhinocerotis</name>
    <dbReference type="NCBI Taxonomy" id="1339210"/>
    <lineage>
        <taxon>Bacteria</taxon>
        <taxon>Pseudomonadati</taxon>
        <taxon>Pseudomonadota</taxon>
        <taxon>Alphaproteobacteria</taxon>
        <taxon>Hyphomicrobiales</taxon>
        <taxon>Methylobacteriaceae</taxon>
        <taxon>Enterovirga</taxon>
    </lineage>
</organism>
<dbReference type="PANTHER" id="PTHR11645">
    <property type="entry name" value="PYRROLINE-5-CARBOXYLATE REDUCTASE"/>
    <property type="match status" value="1"/>
</dbReference>
<reference evidence="8 9" key="1">
    <citation type="submission" date="2019-03" db="EMBL/GenBank/DDBJ databases">
        <title>Genomic Encyclopedia of Type Strains, Phase IV (KMG-IV): sequencing the most valuable type-strain genomes for metagenomic binning, comparative biology and taxonomic classification.</title>
        <authorList>
            <person name="Goeker M."/>
        </authorList>
    </citation>
    <scope>NUCLEOTIDE SEQUENCE [LARGE SCALE GENOMIC DNA]</scope>
    <source>
        <strain evidence="8 9">DSM 25903</strain>
    </source>
</reference>
<dbReference type="GO" id="GO:0004735">
    <property type="term" value="F:pyrroline-5-carboxylate reductase activity"/>
    <property type="evidence" value="ECO:0007669"/>
    <property type="project" value="UniProtKB-UniRule"/>
</dbReference>
<comment type="subcellular location">
    <subcellularLocation>
        <location evidence="4">Cytoplasm</location>
    </subcellularLocation>
</comment>
<comment type="catalytic activity">
    <reaction evidence="4">
        <text>L-proline + NAD(+) = (S)-1-pyrroline-5-carboxylate + NADH + 2 H(+)</text>
        <dbReference type="Rhea" id="RHEA:14105"/>
        <dbReference type="ChEBI" id="CHEBI:15378"/>
        <dbReference type="ChEBI" id="CHEBI:17388"/>
        <dbReference type="ChEBI" id="CHEBI:57540"/>
        <dbReference type="ChEBI" id="CHEBI:57945"/>
        <dbReference type="ChEBI" id="CHEBI:60039"/>
        <dbReference type="EC" id="1.5.1.2"/>
    </reaction>
</comment>
<dbReference type="SUPFAM" id="SSF51735">
    <property type="entry name" value="NAD(P)-binding Rossmann-fold domains"/>
    <property type="match status" value="1"/>
</dbReference>
<keyword evidence="4" id="KW-0641">Proline biosynthesis</keyword>
<evidence type="ECO:0000256" key="3">
    <source>
        <dbReference type="ARBA" id="ARBA00023002"/>
    </source>
</evidence>
<dbReference type="UniPathway" id="UPA00098">
    <property type="reaction ID" value="UER00361"/>
</dbReference>
<accession>A0A4R7BNN5</accession>
<evidence type="ECO:0000256" key="2">
    <source>
        <dbReference type="ARBA" id="ARBA00022857"/>
    </source>
</evidence>
<sequence length="279" mass="27460">MTAPTSSGAGPLPASLVLAGAGKMGGAMLDGWLAAGLADGAATVLDPNPSEPIRRLAETGRIRIAGADASSPPDVLVLGIKPQSLEEAASLLGAHAGPDTLVISILAGKTVADLRRALPAVSAVVRAMPNLPASIGRGATGAYASPETSAAQRDMAARLLACNGVVEWVGDEGLIDAVTALSGSGPAYVFHLVEAMAAAGEAAGLEAGLAQRLARATVAGAGALLDASELPAAQLRENVTSKGGTTAAALEVLMAQDGLPALMTRAVAAAKRRAGELSG</sequence>
<comment type="pathway">
    <text evidence="4">Amino-acid biosynthesis; L-proline biosynthesis; L-proline from L-glutamate 5-semialdehyde: step 1/1.</text>
</comment>
<protein>
    <recommendedName>
        <fullName evidence="4 5">Pyrroline-5-carboxylate reductase</fullName>
        <shortName evidence="4">P5C reductase</shortName>
        <shortName evidence="4">P5CR</shortName>
        <ecNumber evidence="4 5">1.5.1.2</ecNumber>
    </recommendedName>
    <alternativeName>
        <fullName evidence="4">PCA reductase</fullName>
    </alternativeName>
</protein>
<proteinExistence type="inferred from homology"/>
<keyword evidence="3 4" id="KW-0560">Oxidoreductase</keyword>
<dbReference type="EC" id="1.5.1.2" evidence="4 5"/>
<dbReference type="InterPro" id="IPR036291">
    <property type="entry name" value="NAD(P)-bd_dom_sf"/>
</dbReference>
<evidence type="ECO:0000256" key="5">
    <source>
        <dbReference type="NCBIfam" id="TIGR00112"/>
    </source>
</evidence>
<evidence type="ECO:0000313" key="8">
    <source>
        <dbReference type="EMBL" id="TDR87150.1"/>
    </source>
</evidence>
<evidence type="ECO:0000256" key="1">
    <source>
        <dbReference type="ARBA" id="ARBA00005525"/>
    </source>
</evidence>
<dbReference type="InterPro" id="IPR000304">
    <property type="entry name" value="Pyrroline-COOH_reductase"/>
</dbReference>
<evidence type="ECO:0000313" key="9">
    <source>
        <dbReference type="Proteomes" id="UP000295122"/>
    </source>
</evidence>
<dbReference type="NCBIfam" id="TIGR00112">
    <property type="entry name" value="proC"/>
    <property type="match status" value="1"/>
</dbReference>
<comment type="similarity">
    <text evidence="1 4">Belongs to the pyrroline-5-carboxylate reductase family.</text>
</comment>
<dbReference type="RefSeq" id="WP_133773825.1">
    <property type="nucleotide sequence ID" value="NZ_SNZR01000016.1"/>
</dbReference>
<name>A0A4R7BNN5_9HYPH</name>
<dbReference type="Pfam" id="PF03807">
    <property type="entry name" value="F420_oxidored"/>
    <property type="match status" value="1"/>
</dbReference>
<keyword evidence="4" id="KW-0028">Amino-acid biosynthesis</keyword>
<feature type="domain" description="Pyrroline-5-carboxylate reductase catalytic N-terminal" evidence="6">
    <location>
        <begin position="18"/>
        <end position="108"/>
    </location>
</feature>
<dbReference type="FunFam" id="1.10.3730.10:FF:000001">
    <property type="entry name" value="Pyrroline-5-carboxylate reductase"/>
    <property type="match status" value="1"/>
</dbReference>
<evidence type="ECO:0000259" key="7">
    <source>
        <dbReference type="Pfam" id="PF14748"/>
    </source>
</evidence>
<feature type="domain" description="Pyrroline-5-carboxylate reductase dimerisation" evidence="7">
    <location>
        <begin position="172"/>
        <end position="277"/>
    </location>
</feature>
<keyword evidence="4" id="KW-0963">Cytoplasm</keyword>
<comment type="catalytic activity">
    <reaction evidence="4">
        <text>L-proline + NADP(+) = (S)-1-pyrroline-5-carboxylate + NADPH + 2 H(+)</text>
        <dbReference type="Rhea" id="RHEA:14109"/>
        <dbReference type="ChEBI" id="CHEBI:15378"/>
        <dbReference type="ChEBI" id="CHEBI:17388"/>
        <dbReference type="ChEBI" id="CHEBI:57783"/>
        <dbReference type="ChEBI" id="CHEBI:58349"/>
        <dbReference type="ChEBI" id="CHEBI:60039"/>
        <dbReference type="EC" id="1.5.1.2"/>
    </reaction>
</comment>
<dbReference type="GO" id="GO:0005737">
    <property type="term" value="C:cytoplasm"/>
    <property type="evidence" value="ECO:0007669"/>
    <property type="project" value="UniProtKB-SubCell"/>
</dbReference>
<gene>
    <name evidence="4" type="primary">proC</name>
    <name evidence="8" type="ORF">EV668_4230</name>
</gene>
<dbReference type="AlphaFoldDB" id="A0A4R7BNN5"/>
<dbReference type="OrthoDB" id="9805754at2"/>
<keyword evidence="2 4" id="KW-0521">NADP</keyword>
<dbReference type="EMBL" id="SNZR01000016">
    <property type="protein sequence ID" value="TDR87150.1"/>
    <property type="molecule type" value="Genomic_DNA"/>
</dbReference>
<comment type="caution">
    <text evidence="8">The sequence shown here is derived from an EMBL/GenBank/DDBJ whole genome shotgun (WGS) entry which is preliminary data.</text>
</comment>
<dbReference type="GO" id="GO:0055129">
    <property type="term" value="P:L-proline biosynthetic process"/>
    <property type="evidence" value="ECO:0007669"/>
    <property type="project" value="UniProtKB-UniRule"/>
</dbReference>
<dbReference type="InterPro" id="IPR008927">
    <property type="entry name" value="6-PGluconate_DH-like_C_sf"/>
</dbReference>
<comment type="function">
    <text evidence="4">Catalyzes the reduction of 1-pyrroline-5-carboxylate (PCA) to L-proline.</text>
</comment>
<dbReference type="Gene3D" id="3.40.50.720">
    <property type="entry name" value="NAD(P)-binding Rossmann-like Domain"/>
    <property type="match status" value="1"/>
</dbReference>
<dbReference type="InterPro" id="IPR028939">
    <property type="entry name" value="P5C_Rdtase_cat_N"/>
</dbReference>
<keyword evidence="9" id="KW-1185">Reference proteome</keyword>
<dbReference type="Proteomes" id="UP000295122">
    <property type="component" value="Unassembled WGS sequence"/>
</dbReference>
<dbReference type="PIRSF" id="PIRSF000193">
    <property type="entry name" value="Pyrrol-5-carb_rd"/>
    <property type="match status" value="1"/>
</dbReference>